<dbReference type="InterPro" id="IPR028994">
    <property type="entry name" value="Integrin_alpha_N"/>
</dbReference>
<dbReference type="PANTHER" id="PTHR46580">
    <property type="entry name" value="SENSOR KINASE-RELATED"/>
    <property type="match status" value="1"/>
</dbReference>
<dbReference type="EMBL" id="JBHTBS010000008">
    <property type="protein sequence ID" value="MFC7338582.1"/>
    <property type="molecule type" value="Genomic_DNA"/>
</dbReference>
<evidence type="ECO:0000313" key="2">
    <source>
        <dbReference type="EMBL" id="MFC7338582.1"/>
    </source>
</evidence>
<keyword evidence="3" id="KW-1185">Reference proteome</keyword>
<dbReference type="PROSITE" id="PS51257">
    <property type="entry name" value="PROKAR_LIPOPROTEIN"/>
    <property type="match status" value="1"/>
</dbReference>
<evidence type="ECO:0000256" key="1">
    <source>
        <dbReference type="ARBA" id="ARBA00022729"/>
    </source>
</evidence>
<dbReference type="Pfam" id="PF13517">
    <property type="entry name" value="FG-GAP_3"/>
    <property type="match status" value="2"/>
</dbReference>
<dbReference type="RefSeq" id="WP_379714055.1">
    <property type="nucleotide sequence ID" value="NZ_JBHTBS010000008.1"/>
</dbReference>
<name>A0ABW2LC73_9BACT</name>
<evidence type="ECO:0000313" key="3">
    <source>
        <dbReference type="Proteomes" id="UP001596472"/>
    </source>
</evidence>
<gene>
    <name evidence="2" type="ORF">ACFQY0_15410</name>
</gene>
<dbReference type="PANTHER" id="PTHR46580:SF4">
    <property type="entry name" value="ATP_GTP-BINDING PROTEIN"/>
    <property type="match status" value="1"/>
</dbReference>
<accession>A0ABW2LC73</accession>
<dbReference type="SUPFAM" id="SSF69318">
    <property type="entry name" value="Integrin alpha N-terminal domain"/>
    <property type="match status" value="1"/>
</dbReference>
<dbReference type="Gene3D" id="2.130.10.130">
    <property type="entry name" value="Integrin alpha, N-terminal"/>
    <property type="match status" value="1"/>
</dbReference>
<protein>
    <submittedName>
        <fullName evidence="2">FG-GAP repeat domain-containing protein</fullName>
    </submittedName>
</protein>
<organism evidence="2 3">
    <name type="scientific">Haloferula chungangensis</name>
    <dbReference type="NCBI Taxonomy" id="1048331"/>
    <lineage>
        <taxon>Bacteria</taxon>
        <taxon>Pseudomonadati</taxon>
        <taxon>Verrucomicrobiota</taxon>
        <taxon>Verrucomicrobiia</taxon>
        <taxon>Verrucomicrobiales</taxon>
        <taxon>Verrucomicrobiaceae</taxon>
        <taxon>Haloferula</taxon>
    </lineage>
</organism>
<reference evidence="3" key="1">
    <citation type="journal article" date="2019" name="Int. J. Syst. Evol. Microbiol.">
        <title>The Global Catalogue of Microorganisms (GCM) 10K type strain sequencing project: providing services to taxonomists for standard genome sequencing and annotation.</title>
        <authorList>
            <consortium name="The Broad Institute Genomics Platform"/>
            <consortium name="The Broad Institute Genome Sequencing Center for Infectious Disease"/>
            <person name="Wu L."/>
            <person name="Ma J."/>
        </authorList>
    </citation>
    <scope>NUCLEOTIDE SEQUENCE [LARGE SCALE GENOMIC DNA]</scope>
    <source>
        <strain evidence="3">CGMCC 4.1467</strain>
    </source>
</reference>
<sequence length="539" mass="59867">MTKLAITIGILAISSCQEKPDSDRAGPADPPLSVLDLVKPAPRPLHPSSSDPATRAVQVHCSRCHALPDPTQLTRKLWINKVLPEMGCYLGMQQLIPQYASFIEKGGTPEEAKLYRDRGIYPTTALIPQEEWDLIVGWFLQNSPETLPPSNNFPQPPLPDGKFEIAFVGPKNPVPETTLIHIDPIRQQFISSDAASNSLALHDSSGRQLAIANGPSPFTVANTPAHSPTQQFLAIGTLQPNDAMNGSVWSNPGSDSFSDIKISSLPLLKRPVDAVWHDLDHDGSEELIVAEYGNKTGQLSLFKEVNQGSWSRTILNHSSGNIRVEVVDMNKDGWEDLVVLRAQEFEDVLIYYNTGQLKFHESHLLRFPPYWGNNDFDLADWNQDGHLDLLLANGDNADSTPVLKNFHGVYLYLNDRKGGFQFNQSFPLHGAYGVRSLDYDLDGDLDFVTFSTFPDFEKDQIPVQIMEQTSHLKFKTYSIPSSNNSRWIVMDVGDLDGDGDMDIIFGANLPSPSSVPQYLRDRAELLPGAFLVLKNLARR</sequence>
<keyword evidence="1" id="KW-0732">Signal</keyword>
<comment type="caution">
    <text evidence="2">The sequence shown here is derived from an EMBL/GenBank/DDBJ whole genome shotgun (WGS) entry which is preliminary data.</text>
</comment>
<proteinExistence type="predicted"/>
<dbReference type="Proteomes" id="UP001596472">
    <property type="component" value="Unassembled WGS sequence"/>
</dbReference>
<dbReference type="InterPro" id="IPR013517">
    <property type="entry name" value="FG-GAP"/>
</dbReference>